<proteinExistence type="predicted"/>
<accession>F0Y4E4</accession>
<feature type="compositionally biased region" description="Pro residues" evidence="1">
    <location>
        <begin position="131"/>
        <end position="148"/>
    </location>
</feature>
<evidence type="ECO:0000313" key="3">
    <source>
        <dbReference type="EMBL" id="EGB10409.1"/>
    </source>
</evidence>
<gene>
    <name evidence="3" type="ORF">AURANDRAFT_62664</name>
</gene>
<protein>
    <recommendedName>
        <fullName evidence="5">Plastid lipid-associated protein/fibrillin conserved domain-containing protein</fullName>
    </recommendedName>
</protein>
<evidence type="ECO:0000256" key="1">
    <source>
        <dbReference type="SAM" id="MobiDB-lite"/>
    </source>
</evidence>
<sequence length="215" mass="23358">MFSLARLARLCAVLLTTLSCALIAPRAATTQQLTRDTRRYNLANSRAEDINNSSIIPKIDAYEAVVALARKAKQRALLDQMGDGNLDGVKPLIAQMDEELEQWEADPAYGEMRDQSWPAKIGVVFVDEDNAPPPPPEPAAVAPPPPPREAQELVEGLYPSAGSLALSPSDLLLPSEDLSASQLEMLHDILDSCTRRVIDCRIAFAARKCASDLPL</sequence>
<evidence type="ECO:0000256" key="2">
    <source>
        <dbReference type="SAM" id="SignalP"/>
    </source>
</evidence>
<reference evidence="3 4" key="1">
    <citation type="journal article" date="2011" name="Proc. Natl. Acad. Sci. U.S.A.">
        <title>Niche of harmful alga Aureococcus anophagefferens revealed through ecogenomics.</title>
        <authorList>
            <person name="Gobler C.J."/>
            <person name="Berry D.L."/>
            <person name="Dyhrman S.T."/>
            <person name="Wilhelm S.W."/>
            <person name="Salamov A."/>
            <person name="Lobanov A.V."/>
            <person name="Zhang Y."/>
            <person name="Collier J.L."/>
            <person name="Wurch L.L."/>
            <person name="Kustka A.B."/>
            <person name="Dill B.D."/>
            <person name="Shah M."/>
            <person name="VerBerkmoes N.C."/>
            <person name="Kuo A."/>
            <person name="Terry A."/>
            <person name="Pangilinan J."/>
            <person name="Lindquist E.A."/>
            <person name="Lucas S."/>
            <person name="Paulsen I.T."/>
            <person name="Hattenrath-Lehmann T.K."/>
            <person name="Talmage S.C."/>
            <person name="Walker E.A."/>
            <person name="Koch F."/>
            <person name="Burson A.M."/>
            <person name="Marcoval M.A."/>
            <person name="Tang Y.Z."/>
            <person name="Lecleir G.R."/>
            <person name="Coyne K.J."/>
            <person name="Berg G.M."/>
            <person name="Bertrand E.M."/>
            <person name="Saito M.A."/>
            <person name="Gladyshev V.N."/>
            <person name="Grigoriev I.V."/>
        </authorList>
    </citation>
    <scope>NUCLEOTIDE SEQUENCE [LARGE SCALE GENOMIC DNA]</scope>
    <source>
        <strain evidence="4">CCMP 1984</strain>
    </source>
</reference>
<dbReference type="AlphaFoldDB" id="F0Y4E4"/>
<evidence type="ECO:0008006" key="5">
    <source>
        <dbReference type="Google" id="ProtNLM"/>
    </source>
</evidence>
<keyword evidence="4" id="KW-1185">Reference proteome</keyword>
<dbReference type="PROSITE" id="PS51257">
    <property type="entry name" value="PROKAR_LIPOPROTEIN"/>
    <property type="match status" value="1"/>
</dbReference>
<feature type="signal peptide" evidence="2">
    <location>
        <begin position="1"/>
        <end position="30"/>
    </location>
</feature>
<dbReference type="Proteomes" id="UP000002729">
    <property type="component" value="Unassembled WGS sequence"/>
</dbReference>
<dbReference type="KEGG" id="aaf:AURANDRAFT_62664"/>
<dbReference type="EMBL" id="GL833124">
    <property type="protein sequence ID" value="EGB10409.1"/>
    <property type="molecule type" value="Genomic_DNA"/>
</dbReference>
<dbReference type="InParanoid" id="F0Y4E4"/>
<organism evidence="4">
    <name type="scientific">Aureococcus anophagefferens</name>
    <name type="common">Harmful bloom alga</name>
    <dbReference type="NCBI Taxonomy" id="44056"/>
    <lineage>
        <taxon>Eukaryota</taxon>
        <taxon>Sar</taxon>
        <taxon>Stramenopiles</taxon>
        <taxon>Ochrophyta</taxon>
        <taxon>Pelagophyceae</taxon>
        <taxon>Pelagomonadales</taxon>
        <taxon>Pelagomonadaceae</taxon>
        <taxon>Aureococcus</taxon>
    </lineage>
</organism>
<name>F0Y4E4_AURAN</name>
<keyword evidence="2" id="KW-0732">Signal</keyword>
<feature type="region of interest" description="Disordered" evidence="1">
    <location>
        <begin position="128"/>
        <end position="149"/>
    </location>
</feature>
<dbReference type="GeneID" id="20223998"/>
<dbReference type="RefSeq" id="XP_009035208.1">
    <property type="nucleotide sequence ID" value="XM_009036960.1"/>
</dbReference>
<feature type="chain" id="PRO_5003264396" description="Plastid lipid-associated protein/fibrillin conserved domain-containing protein" evidence="2">
    <location>
        <begin position="31"/>
        <end position="215"/>
    </location>
</feature>
<evidence type="ECO:0000313" key="4">
    <source>
        <dbReference type="Proteomes" id="UP000002729"/>
    </source>
</evidence>